<dbReference type="OrthoDB" id="7305517at2"/>
<name>A0A2S9K4T0_9BURK</name>
<dbReference type="AlphaFoldDB" id="A0A2S9K4T0"/>
<comment type="caution">
    <text evidence="1">The sequence shown here is derived from an EMBL/GenBank/DDBJ whole genome shotgun (WGS) entry which is preliminary data.</text>
</comment>
<dbReference type="EMBL" id="PVLQ01000027">
    <property type="protein sequence ID" value="PRD65476.1"/>
    <property type="molecule type" value="Genomic_DNA"/>
</dbReference>
<evidence type="ECO:0000313" key="2">
    <source>
        <dbReference type="Proteomes" id="UP000238589"/>
    </source>
</evidence>
<accession>A0A2S9K4T0</accession>
<organism evidence="1 2">
    <name type="scientific">Malikia granosa</name>
    <dbReference type="NCBI Taxonomy" id="263067"/>
    <lineage>
        <taxon>Bacteria</taxon>
        <taxon>Pseudomonadati</taxon>
        <taxon>Pseudomonadota</taxon>
        <taxon>Betaproteobacteria</taxon>
        <taxon>Burkholderiales</taxon>
        <taxon>Comamonadaceae</taxon>
        <taxon>Malikia</taxon>
    </lineage>
</organism>
<gene>
    <name evidence="1" type="ORF">C6P64_07795</name>
</gene>
<protein>
    <submittedName>
        <fullName evidence="1">Uncharacterized protein</fullName>
    </submittedName>
</protein>
<evidence type="ECO:0000313" key="1">
    <source>
        <dbReference type="EMBL" id="PRD65476.1"/>
    </source>
</evidence>
<keyword evidence="2" id="KW-1185">Reference proteome</keyword>
<proteinExistence type="predicted"/>
<sequence>MVLQLEPVQYEAMGRASYLQRLRELIREHFPRQSAGIDDDRLDERLWAQTLLARRYGLEDERSAARFALSAFLLGEGFDRSIPALAQILDSDQLSPSRKAQALEDFTLLLFSILERQRSAAEQEPAP</sequence>
<dbReference type="RefSeq" id="WP_105748000.1">
    <property type="nucleotide sequence ID" value="NZ_PVLQ01000027.1"/>
</dbReference>
<dbReference type="Proteomes" id="UP000238589">
    <property type="component" value="Unassembled WGS sequence"/>
</dbReference>
<reference evidence="1 2" key="1">
    <citation type="submission" date="2018-03" db="EMBL/GenBank/DDBJ databases">
        <title>Comparative genomics illustrates the genes involved in a hyperalkaliphilic mechanisms of Serpentinomonas isolated from highly-alkaline calcium-rich serpentinized springs.</title>
        <authorList>
            <person name="Suzuki S."/>
            <person name="Ishii S."/>
            <person name="Walworth N."/>
            <person name="Bird L."/>
            <person name="Kuenen J.G."/>
            <person name="Nealson K.H."/>
        </authorList>
    </citation>
    <scope>NUCLEOTIDE SEQUENCE [LARGE SCALE GENOMIC DNA]</scope>
    <source>
        <strain evidence="1 2">P1</strain>
    </source>
</reference>